<dbReference type="PANTHER" id="PTHR14918">
    <property type="entry name" value="KICSTOR COMPLEX PROTEIN SZT2"/>
    <property type="match status" value="1"/>
</dbReference>
<reference evidence="3 4" key="1">
    <citation type="submission" date="2017-06" db="EMBL/GenBank/DDBJ databases">
        <title>A platform for efficient transgenesis in Macrostomum lignano, a flatworm model organism for stem cell research.</title>
        <authorList>
            <person name="Berezikov E."/>
        </authorList>
    </citation>
    <scope>NUCLEOTIDE SEQUENCE [LARGE SCALE GENOMIC DNA]</scope>
    <source>
        <strain evidence="3">DV1</strain>
        <tissue evidence="3">Whole organism</tissue>
    </source>
</reference>
<feature type="region of interest" description="Disordered" evidence="2">
    <location>
        <begin position="1094"/>
        <end position="1114"/>
    </location>
</feature>
<feature type="region of interest" description="Disordered" evidence="2">
    <location>
        <begin position="3517"/>
        <end position="3567"/>
    </location>
</feature>
<dbReference type="PANTHER" id="PTHR14918:SF3">
    <property type="entry name" value="KICSTOR COMPLEX PROTEIN SZT2"/>
    <property type="match status" value="1"/>
</dbReference>
<feature type="compositionally biased region" description="Gly residues" evidence="2">
    <location>
        <begin position="1796"/>
        <end position="1806"/>
    </location>
</feature>
<protein>
    <submittedName>
        <fullName evidence="3">Uncharacterized protein</fullName>
    </submittedName>
</protein>
<feature type="coiled-coil region" evidence="1">
    <location>
        <begin position="2004"/>
        <end position="2031"/>
    </location>
</feature>
<evidence type="ECO:0000313" key="4">
    <source>
        <dbReference type="Proteomes" id="UP000215902"/>
    </source>
</evidence>
<feature type="compositionally biased region" description="Polar residues" evidence="2">
    <location>
        <begin position="1494"/>
        <end position="1514"/>
    </location>
</feature>
<feature type="region of interest" description="Disordered" evidence="2">
    <location>
        <begin position="2895"/>
        <end position="2938"/>
    </location>
</feature>
<accession>A0A267FDJ5</accession>
<feature type="compositionally biased region" description="Polar residues" evidence="2">
    <location>
        <begin position="2577"/>
        <end position="2594"/>
    </location>
</feature>
<organism evidence="3 4">
    <name type="scientific">Macrostomum lignano</name>
    <dbReference type="NCBI Taxonomy" id="282301"/>
    <lineage>
        <taxon>Eukaryota</taxon>
        <taxon>Metazoa</taxon>
        <taxon>Spiralia</taxon>
        <taxon>Lophotrochozoa</taxon>
        <taxon>Platyhelminthes</taxon>
        <taxon>Rhabditophora</taxon>
        <taxon>Macrostomorpha</taxon>
        <taxon>Macrostomida</taxon>
        <taxon>Macrostomidae</taxon>
        <taxon>Macrostomum</taxon>
    </lineage>
</organism>
<evidence type="ECO:0000256" key="1">
    <source>
        <dbReference type="SAM" id="Coils"/>
    </source>
</evidence>
<feature type="region of interest" description="Disordered" evidence="2">
    <location>
        <begin position="3343"/>
        <end position="3381"/>
    </location>
</feature>
<feature type="region of interest" description="Disordered" evidence="2">
    <location>
        <begin position="2386"/>
        <end position="2408"/>
    </location>
</feature>
<dbReference type="Proteomes" id="UP000215902">
    <property type="component" value="Unassembled WGS sequence"/>
</dbReference>
<feature type="compositionally biased region" description="Low complexity" evidence="2">
    <location>
        <begin position="3523"/>
        <end position="3535"/>
    </location>
</feature>
<feature type="region of interest" description="Disordered" evidence="2">
    <location>
        <begin position="2352"/>
        <end position="2374"/>
    </location>
</feature>
<name>A0A267FDJ5_9PLAT</name>
<feature type="compositionally biased region" description="Acidic residues" evidence="2">
    <location>
        <begin position="1468"/>
        <end position="1478"/>
    </location>
</feature>
<sequence>MSNPAGQEPPEAFVLIRRDYRVSRNMRASWFFENLGKSLRLECLHQLNDNDQRAFVVLAETSPIASASATSEYTGSSVEDLSLPSRMDSAGGGGREFVLTQQHRVNFLVLDYAFSFVLDMSASMFCFTGKGKLRIERALKCLEKCLRLLSRPVRLPGCSASFCPSICLSVLAHSEGEVALLAKGCRLSAGSVDRLIEDIRFKVRRFESEVARLTFARVTSTAGGSSTPSPGSDLLSMLRHGVLSLTFLPEAAASQIVLLTDCNLATADQTQLDRTLNMLRSAPISCSFIAVGCSIDQQLYANFGYLQTDEFCRFLAKATFGKFLTEDRLAKHKLADCQLLPPLPLTDVHRALLLWSFTRGLAKPWKSSECQLWQPPGSGAGCGPSGGIDAGGRLFESAAMPSLGFVDSSSAGGGGEIGGSMTPSFASLMSAERRLNGVWLKRLRTDPQQLAVSFLAILSVRLREGYTIRRFQLLKGNTEIELELSLAWRPGVSMLYTLHSDWPPERSTATLVSAACEGSADYLYRLSEARSRMSRQCAQLRCSYERFQYHIRDLNKTDAFVAQLYTFDRDSAVYVIPQQFRGSSPLFCLLPQSQEPVLSKSTMAESDDRFAAYWLRMVRVDSASCQKWMHVHRLFLLMRHDGQLSQLRHLNLRNPRGKYSAVQCRQALSLICDRVIRARSDRLIDNCFTLLEHSVYVKLLYDSAKFNREDDLDEARPESFYMVYLSVKPHCQTLIVTLAFLAHVSSTIRQTVLQELRERLANLYFPSRIAESKHKTPSGGTAASGGGAQRPDASGADIGSGVGGGSVKSPLQRTESETPCCYAVAKPLDRFLIQFEPKCLARNLMGFADTEKLNLQLQIISRQLHFRRFVWHVVWPAEQQPSPAESAGQLPTRDNLLHIFNCLVALRLQQGFHFAYANAGFVNLFRRVALQPSETAAAAAIGDDNEGSGDVELCVQYLLYPLISRRRLDSESSEATVLEESSSVQRVSATPTAVPASVAPHLHHQHQQPAGNRQLLDLRIVTEVWAEPQPGRPLPSDLARETADWLDADFQLLPGLLRDSDQRVFCVFLTLDAALKSVASAATTVSNAGVCRSPECRERQRPGSGGGKGGDSTWRQAISDKVQQLWTKVDLISLVSRSAQACLLLSLIQTDEPDCHEQLIRQLEQELTTRRFCQLPLTCCEEENYTRHLAARGGAGMESLVQPDQLQLLAQQQGWCCYALACKSRCLQLLFFPASAAALSQLLQATGEKAFPIYAYCVNDTWLADSLANQWSFSPPQDVTLRYRLGEPAPKYIEREAFCAGAARRGGVVCTSEKLLDDCGKLHTHLNQMVEAMSDVHALATVRTIFQASQQRLVIEETSLQAALDELLEEQASINIDLTDFLAYSCGHAYYGSRLDRQKQQQLQQQEALIRRLSRCCEASPGAHQRSGSRFRATIGKYFSELCCLPGYFALNCGCIDALLNPGANQEADTEDDDEGDDDRGFRVGSSFLVGSDTGENTDTAVPENELNSGQQLDINSVNAVSAGSASAKSAAARRRRRHLSAAEADDLGEELRQQRSLAKRSPLFLQYYCTAEEVESDGPDDTDDNRQLDNDKEASSDAGDDVDADDGGLQAEGCSFFTCLREALPLPAEVAGRPADELQELMSAAAAGYRASLILLPLKPIEPGRVTSTPTASAATAAAVAEGDCKKSANAAATEVAAESSAAGEKIDAATAQSDNNVGGGGAVNEAGAVSGDASTSNTEESQRRAQRQKRRLQRKRRERRAPALAVDDVDGGGRRSGQDPTDSDQLDDDSTELGGVGGSGGVAGGHDVSQPCSSGGGSPAEEDSADDAELVGSQETDDDDEGEDGVGGGGLLGIGRGFPQLQREILFQCHRELQWVLSDEIVNIMRCRPPITEAVLDRVVSHVTAAPEALGSEERAAAQGISSFSVDFDSEDTEADYQFVFGVAESVKVFYNYLAEETIRVGGSLHRFRELGRYHYLARCGGGGGAGASAGAPAKLPAVSVDNLQQQQLSKQREALQQLEQQRKLLRSASDSEIQPLDPRLVPSLLNNSSSRLSFSSLLGADSEVELITQLADAAASTSAPTAVTTSSTVVDSTSAAAAAAAATDAEVFKQDLPAAASTAAAAVEESPVPPVRSLSTQQPMVYQQQHQLQSMTLRTVSSTPRRHKSGDTPTTRCSTQTPQPFSRPESSTGEGYDAGESCSAEDEDNDDEGRGGGGGGGGGDSVGHEPDAFASLLSQRAWQQLPDCWLVCQFEAAKNTLTFYQHHSDKHVTEDGGLSARCSLCDLMPTVRATVAKLIYRVNQLKLLEEMQTTLRCREMLVPAGSDDIVWQDPQHQQLQGQRHVRPQIHQRHQLHRPFQQPPHPQLPHFHRQQRRESVALITGDFDAAADNNSNKSDEASSDDEASREPAPLHYEVRVQMEPGKFQCEMQTCRDLPLQPRMRVSQGSYNSVAILREHLSYLSVSNRKNMLVMRDTDGDGQHCIFYLLLNEVPKPSSNPRRSLPDTSSAPVLLNSAAAAAGTTVSAAVSQNFQAASALDLSSANSSAAAAAAAAAAATIAASEAASVAANTAALLQSPSESRTSGMQLPPHQQGQPPAVTDILSVSVYGLRKPTKLVHECIASMKTKLDSIVLLKLSDLLSRTPYTKLTAEDINFIQHPLDAAVESFRLRLPSLVKDFTLPFLVYLKQNFNLAFIAPKYRDHACQFRCQWGPGDFGNLGEIYLWNMGFSQGQRYDGIACITCRLLLGNHPMRPTLNSLLVRPQLAFESDDSPADFDSWVAMETVCAPAGSGSSTRSSPAAQASRTAPPPPLHPTLEFKVWKRGGVTVEGLVERVSTCVRHALEDLAMEHRLLTLPFSEVPPEVRKEAAAAADAAAEAAAAACPANKAATGAADDSVAAAATPSERDSPLMSPGGSRRLTASAASRSQQQQLQASIGQSSSSSLSLLTRAIKGGGSQAQATPAATPTPAPPATPSVASVIRDFEFGDSGCMNPFYHRVLRPWFARFSKKSSSDQDHQPCQQRSVKLYSAKSIDHFLKHDLPGCLPNLTYAVYEASPGSDPSAAEWTRHSFDTATAAVDRLPGRKRHFMVLCRSRALWHDALRIAADPSAAAAAASAAGPADASASTSANDGASESGSVAGGGVSAPLLKLASFSLTAHGYPSFCPPPGPAALESATSMASVSAAACPHLASIVGGGIETPVSTDSEVSSLNSRPTAPPAKEEAAVCDAAVHTVHRQLFVMICISGKDVTFYSYNLNKQLLDSINERLRNCLAYINQRFLAFKSHVVCPKLGLSHLIPADSMRGPIVNYLHPSAPGGQSASTSAGGVSASSAASAAVVRSRGGQHQLTSAMQLRHRPATQRQHQHHQHQHQLYHPPSASAADAAVGPSGASALVVRDPFTVCRLGLRRANLADLRRESAAASGGSSGSVCDDLYWLFLQLLRLAQMQESRLHHWRKLSALHNDAYGSSATIDLFGSAQLAASGLSPQDLVAALKASLRPVHAVASPIRFDLSRANRPRQARFSLGQQQQPQQQQPQHPQMHRETSAPTGGVAGSTGKQRRKSSTNNPPLASALGVQTASAAAAAAVAAASGGPIAAKLRHESSAAAFAVSGATPSSAQQQQPLPHRQQSKDSTVSDPSASLGGSGAWYANLKADMVRAYSDYLTRKDKLFGNYKLLLLAPAAPGAELLPNMPAPHLGLHYRLLVKVMDNRNGVIVIEVFCRDDYLHVHLSVLEGSRLALPPGGAFHLVKSASRHIVECVDLMRDYTHVHSFCHDYHLRLLSDYIQDRRPTPLKTVRDGYDVVSFLRAFTKAIQQPPLYANHYAYVTQFSATSRNIGREKIFKYMQANQQRYPVRVMQTQSDSPGSSSEYCLIHHTEDLSQQHSVLYVISQDKSSPQPDTVDFSVFILLLDRTASFPIQKLLRLVGGSGGSSRTRASSASLALEPRHIRPGRILPPYQLESLPEHQQLHHQPDPATDVLGYTAEHQWRLRESLALALDRVRGQLSRTVHAAAADCHRDLLWSRLFASLDSDCPGQSEQLHLDLSEFEELLARAAVQIPAEDLDPRISRILNMRQSFADYVFERLCERYRPGSALFTGAGACAYQYLAICIPQLLGNDNGEGEIDKCGANAGAVPLEDDEFDEGSRWRRQYQRRQEFLLVRRTMQTSHISLLAVLRRDNLTPDGSSSPVSSSPEQLLSNRGLVARVHDVVEQCVFKAWHSLYCPGSS</sequence>
<feature type="region of interest" description="Disordered" evidence="2">
    <location>
        <begin position="2952"/>
        <end position="2972"/>
    </location>
</feature>
<evidence type="ECO:0000256" key="2">
    <source>
        <dbReference type="SAM" id="MobiDB-lite"/>
    </source>
</evidence>
<feature type="region of interest" description="Disordered" evidence="2">
    <location>
        <begin position="3604"/>
        <end position="3637"/>
    </location>
</feature>
<feature type="compositionally biased region" description="Basic residues" evidence="2">
    <location>
        <begin position="1746"/>
        <end position="1761"/>
    </location>
</feature>
<feature type="compositionally biased region" description="Polar residues" evidence="2">
    <location>
        <begin position="2170"/>
        <end position="2192"/>
    </location>
</feature>
<feature type="compositionally biased region" description="Gly residues" evidence="2">
    <location>
        <begin position="2214"/>
        <end position="2224"/>
    </location>
</feature>
<dbReference type="EMBL" id="NIVC01001134">
    <property type="protein sequence ID" value="PAA71835.1"/>
    <property type="molecule type" value="Genomic_DNA"/>
</dbReference>
<keyword evidence="1" id="KW-0175">Coiled coil</keyword>
<dbReference type="STRING" id="282301.A0A267FDJ5"/>
<dbReference type="InterPro" id="IPR033228">
    <property type="entry name" value="SZT2"/>
</dbReference>
<evidence type="ECO:0000313" key="3">
    <source>
        <dbReference type="EMBL" id="PAA71835.1"/>
    </source>
</evidence>
<comment type="caution">
    <text evidence="3">The sequence shown here is derived from an EMBL/GenBank/DDBJ whole genome shotgun (WGS) entry which is preliminary data.</text>
</comment>
<keyword evidence="4" id="KW-1185">Reference proteome</keyword>
<feature type="region of interest" description="Disordered" evidence="2">
    <location>
        <begin position="1575"/>
        <end position="1606"/>
    </location>
</feature>
<proteinExistence type="predicted"/>
<feature type="compositionally biased region" description="Acidic residues" evidence="2">
    <location>
        <begin position="1783"/>
        <end position="1793"/>
    </location>
</feature>
<dbReference type="OrthoDB" id="43547at2759"/>
<dbReference type="GO" id="GO:0005777">
    <property type="term" value="C:peroxisome"/>
    <property type="evidence" value="ECO:0007669"/>
    <property type="project" value="InterPro"/>
</dbReference>
<feature type="region of interest" description="Disordered" evidence="2">
    <location>
        <begin position="2124"/>
        <end position="2229"/>
    </location>
</feature>
<feature type="region of interest" description="Disordered" evidence="2">
    <location>
        <begin position="2788"/>
        <end position="2813"/>
    </location>
</feature>
<feature type="compositionally biased region" description="Low complexity" evidence="2">
    <location>
        <begin position="2913"/>
        <end position="2938"/>
    </location>
</feature>
<feature type="compositionally biased region" description="Basic residues" evidence="2">
    <location>
        <begin position="3350"/>
        <end position="3368"/>
    </location>
</feature>
<feature type="region of interest" description="Disordered" evidence="2">
    <location>
        <begin position="1713"/>
        <end position="1853"/>
    </location>
</feature>
<feature type="compositionally biased region" description="Basic and acidic residues" evidence="2">
    <location>
        <begin position="1585"/>
        <end position="1596"/>
    </location>
</feature>
<feature type="compositionally biased region" description="Polar residues" evidence="2">
    <location>
        <begin position="2136"/>
        <end position="2162"/>
    </location>
</feature>
<feature type="region of interest" description="Disordered" evidence="2">
    <location>
        <begin position="772"/>
        <end position="812"/>
    </location>
</feature>
<feature type="compositionally biased region" description="Low complexity" evidence="2">
    <location>
        <begin position="2952"/>
        <end position="2962"/>
    </location>
</feature>
<feature type="region of interest" description="Disordered" evidence="2">
    <location>
        <begin position="1464"/>
        <end position="1514"/>
    </location>
</feature>
<feature type="compositionally biased region" description="Acidic residues" evidence="2">
    <location>
        <begin position="1822"/>
        <end position="1846"/>
    </location>
</feature>
<gene>
    <name evidence="3" type="ORF">BOX15_Mlig034041g1</name>
</gene>
<feature type="compositionally biased region" description="Polar residues" evidence="2">
    <location>
        <begin position="2789"/>
        <end position="2803"/>
    </location>
</feature>
<feature type="region of interest" description="Disordered" evidence="2">
    <location>
        <begin position="2577"/>
        <end position="2596"/>
    </location>
</feature>
<feature type="compositionally biased region" description="Acidic residues" evidence="2">
    <location>
        <begin position="1575"/>
        <end position="1584"/>
    </location>
</feature>